<dbReference type="InterPro" id="IPR013154">
    <property type="entry name" value="ADH-like_N"/>
</dbReference>
<dbReference type="InterPro" id="IPR045306">
    <property type="entry name" value="SDH-like"/>
</dbReference>
<comment type="catalytic activity">
    <reaction evidence="10">
        <text>L-arabinitol + NAD(+) = L-xylulose + NADH + H(+)</text>
        <dbReference type="Rhea" id="RHEA:16381"/>
        <dbReference type="ChEBI" id="CHEBI:15378"/>
        <dbReference type="ChEBI" id="CHEBI:17399"/>
        <dbReference type="ChEBI" id="CHEBI:18403"/>
        <dbReference type="ChEBI" id="CHEBI:57540"/>
        <dbReference type="ChEBI" id="CHEBI:57945"/>
        <dbReference type="EC" id="1.1.1.12"/>
    </reaction>
</comment>
<keyword evidence="15" id="KW-1185">Reference proteome</keyword>
<dbReference type="SUPFAM" id="SSF51735">
    <property type="entry name" value="NAD(P)-binding Rossmann-fold domains"/>
    <property type="match status" value="1"/>
</dbReference>
<evidence type="ECO:0000256" key="4">
    <source>
        <dbReference type="ARBA" id="ARBA00022723"/>
    </source>
</evidence>
<comment type="cofactor">
    <cofactor evidence="1 11">
        <name>Zn(2+)</name>
        <dbReference type="ChEBI" id="CHEBI:29105"/>
    </cofactor>
</comment>
<evidence type="ECO:0000256" key="2">
    <source>
        <dbReference type="ARBA" id="ARBA00008072"/>
    </source>
</evidence>
<dbReference type="SUPFAM" id="SSF50129">
    <property type="entry name" value="GroES-like"/>
    <property type="match status" value="1"/>
</dbReference>
<dbReference type="GO" id="GO:0006062">
    <property type="term" value="P:sorbitol catabolic process"/>
    <property type="evidence" value="ECO:0007669"/>
    <property type="project" value="TreeGrafter"/>
</dbReference>
<dbReference type="InterPro" id="IPR002328">
    <property type="entry name" value="ADH_Zn_CS"/>
</dbReference>
<dbReference type="GO" id="GO:0008270">
    <property type="term" value="F:zinc ion binding"/>
    <property type="evidence" value="ECO:0007669"/>
    <property type="project" value="InterPro"/>
</dbReference>
<organism evidence="14 15">
    <name type="scientific">Ceraceosorus bombacis</name>
    <dbReference type="NCBI Taxonomy" id="401625"/>
    <lineage>
        <taxon>Eukaryota</taxon>
        <taxon>Fungi</taxon>
        <taxon>Dikarya</taxon>
        <taxon>Basidiomycota</taxon>
        <taxon>Ustilaginomycotina</taxon>
        <taxon>Exobasidiomycetes</taxon>
        <taxon>Ceraceosorales</taxon>
        <taxon>Ceraceosoraceae</taxon>
        <taxon>Ceraceosorus</taxon>
    </lineage>
</organism>
<evidence type="ECO:0000259" key="13">
    <source>
        <dbReference type="Pfam" id="PF08240"/>
    </source>
</evidence>
<dbReference type="PANTHER" id="PTHR43161">
    <property type="entry name" value="SORBITOL DEHYDROGENASE"/>
    <property type="match status" value="1"/>
</dbReference>
<dbReference type="GO" id="GO:0050019">
    <property type="term" value="F:L-arabinitol 4-dehydrogenase activity"/>
    <property type="evidence" value="ECO:0007669"/>
    <property type="project" value="UniProtKB-EC"/>
</dbReference>
<evidence type="ECO:0000256" key="1">
    <source>
        <dbReference type="ARBA" id="ARBA00001947"/>
    </source>
</evidence>
<evidence type="ECO:0000256" key="11">
    <source>
        <dbReference type="RuleBase" id="RU361277"/>
    </source>
</evidence>
<reference evidence="14 15" key="1">
    <citation type="submission" date="2014-09" db="EMBL/GenBank/DDBJ databases">
        <authorList>
            <person name="Magalhaes I.L.F."/>
            <person name="Oliveira U."/>
            <person name="Santos F.R."/>
            <person name="Vidigal T.H.D.A."/>
            <person name="Brescovit A.D."/>
            <person name="Santos A.J."/>
        </authorList>
    </citation>
    <scope>NUCLEOTIDE SEQUENCE [LARGE SCALE GENOMIC DNA]</scope>
</reference>
<dbReference type="EC" id="1.1.1.12" evidence="8"/>
<dbReference type="Pfam" id="PF00107">
    <property type="entry name" value="ADH_zinc_N"/>
    <property type="match status" value="1"/>
</dbReference>
<comment type="similarity">
    <text evidence="2 11">Belongs to the zinc-containing alcohol dehydrogenase family.</text>
</comment>
<evidence type="ECO:0000256" key="5">
    <source>
        <dbReference type="ARBA" id="ARBA00022833"/>
    </source>
</evidence>
<evidence type="ECO:0000256" key="8">
    <source>
        <dbReference type="ARBA" id="ARBA00038954"/>
    </source>
</evidence>
<comment type="subunit">
    <text evidence="3">Homotetramer.</text>
</comment>
<evidence type="ECO:0000313" key="15">
    <source>
        <dbReference type="Proteomes" id="UP000054845"/>
    </source>
</evidence>
<dbReference type="InterPro" id="IPR013149">
    <property type="entry name" value="ADH-like_C"/>
</dbReference>
<evidence type="ECO:0000256" key="6">
    <source>
        <dbReference type="ARBA" id="ARBA00023002"/>
    </source>
</evidence>
<dbReference type="PROSITE" id="PS00059">
    <property type="entry name" value="ADH_ZINC"/>
    <property type="match status" value="1"/>
</dbReference>
<dbReference type="CDD" id="cd05285">
    <property type="entry name" value="sorbitol_DH"/>
    <property type="match status" value="1"/>
</dbReference>
<evidence type="ECO:0000256" key="3">
    <source>
        <dbReference type="ARBA" id="ARBA00011881"/>
    </source>
</evidence>
<evidence type="ECO:0000259" key="12">
    <source>
        <dbReference type="Pfam" id="PF00107"/>
    </source>
</evidence>
<accession>A0A0P1BKR3</accession>
<keyword evidence="4 11" id="KW-0479">Metal-binding</keyword>
<dbReference type="GO" id="GO:0003939">
    <property type="term" value="F:L-iditol 2-dehydrogenase (NAD+) activity"/>
    <property type="evidence" value="ECO:0007669"/>
    <property type="project" value="TreeGrafter"/>
</dbReference>
<evidence type="ECO:0000313" key="14">
    <source>
        <dbReference type="EMBL" id="CEH16535.1"/>
    </source>
</evidence>
<dbReference type="FunFam" id="3.40.50.720:FF:000068">
    <property type="entry name" value="Sorbitol dehydrogenase"/>
    <property type="match status" value="1"/>
</dbReference>
<protein>
    <recommendedName>
        <fullName evidence="9">L-arabinitol 4-dehydrogenase</fullName>
        <ecNumber evidence="8">1.1.1.12</ecNumber>
    </recommendedName>
</protein>
<dbReference type="InterPro" id="IPR011032">
    <property type="entry name" value="GroES-like_sf"/>
</dbReference>
<evidence type="ECO:0000256" key="10">
    <source>
        <dbReference type="ARBA" id="ARBA00049317"/>
    </source>
</evidence>
<dbReference type="Proteomes" id="UP000054845">
    <property type="component" value="Unassembled WGS sequence"/>
</dbReference>
<keyword evidence="5 11" id="KW-0862">Zinc</keyword>
<dbReference type="PANTHER" id="PTHR43161:SF12">
    <property type="entry name" value="L-ARABINITOL 4-DEHYDROGENASE"/>
    <property type="match status" value="1"/>
</dbReference>
<name>A0A0P1BKR3_9BASI</name>
<feature type="domain" description="Alcohol dehydrogenase-like N-terminal" evidence="13">
    <location>
        <begin position="102"/>
        <end position="218"/>
    </location>
</feature>
<dbReference type="EMBL" id="CCYA01000318">
    <property type="protein sequence ID" value="CEH16535.1"/>
    <property type="molecule type" value="Genomic_DNA"/>
</dbReference>
<dbReference type="Gene3D" id="3.40.50.720">
    <property type="entry name" value="NAD(P)-binding Rossmann-like Domain"/>
    <property type="match status" value="1"/>
</dbReference>
<sequence>MLDLYAERNSRVLLAMCQTTQRSDTFLHRDQRGSTEICGSSDIHCSSVPRLPTTHPPTLTPSHNMAPALDSSASQQFKENLTLVATHEKKLELKRSACPKPGPGQALVHVRATGVCGSDVHFWQHAGLGPWKITDCTALGHESGGEVVAVGEGVTNVSVGDRVAIEPGVPCGKATCNFCLTGQYNLCPTVDFYSVPPKDGTLTRYHVHPAGWLHKVPKSMKWAEIALLEPLSVCLSATLRAELKLGQPVLITGAGPIGVVQLLCAKASGCSPIVITDLSSERLDFAKKLVPSVNTYQVDTKKDAKTAAREIVDVFTNAADMGVQVMPEVTMECTGVESSIHTAAYATQSAGLVFIVGVGKDFIQVPFMELSVRQITVSHLFRYSNTWPRAIRLVAGGVIDLLPIVTKTFPLEQADDAVRHSADRTKFSVKTLIVDGEE</sequence>
<dbReference type="OrthoDB" id="2148442at2759"/>
<keyword evidence="7" id="KW-0520">NAD</keyword>
<proteinExistence type="inferred from homology"/>
<feature type="domain" description="Alcohol dehydrogenase-like C-terminal" evidence="12">
    <location>
        <begin position="256"/>
        <end position="395"/>
    </location>
</feature>
<dbReference type="InterPro" id="IPR036291">
    <property type="entry name" value="NAD(P)-bd_dom_sf"/>
</dbReference>
<evidence type="ECO:0000256" key="9">
    <source>
        <dbReference type="ARBA" id="ARBA00039783"/>
    </source>
</evidence>
<dbReference type="STRING" id="401625.A0A0P1BKR3"/>
<dbReference type="Pfam" id="PF08240">
    <property type="entry name" value="ADH_N"/>
    <property type="match status" value="1"/>
</dbReference>
<dbReference type="Gene3D" id="3.90.180.10">
    <property type="entry name" value="Medium-chain alcohol dehydrogenases, catalytic domain"/>
    <property type="match status" value="1"/>
</dbReference>
<keyword evidence="6" id="KW-0560">Oxidoreductase</keyword>
<dbReference type="AlphaFoldDB" id="A0A0P1BKR3"/>
<evidence type="ECO:0000256" key="7">
    <source>
        <dbReference type="ARBA" id="ARBA00023027"/>
    </source>
</evidence>